<feature type="compositionally biased region" description="Polar residues" evidence="7">
    <location>
        <begin position="405"/>
        <end position="414"/>
    </location>
</feature>
<proteinExistence type="inferred from homology"/>
<comment type="similarity">
    <text evidence="6">Belongs to the OXA1/ALB3/YidC family.</text>
</comment>
<evidence type="ECO:0000256" key="7">
    <source>
        <dbReference type="SAM" id="MobiDB-lite"/>
    </source>
</evidence>
<evidence type="ECO:0000256" key="3">
    <source>
        <dbReference type="ARBA" id="ARBA00022692"/>
    </source>
</evidence>
<dbReference type="NCBIfam" id="TIGR03592">
    <property type="entry name" value="yidC_oxa1_cterm"/>
    <property type="match status" value="1"/>
</dbReference>
<protein>
    <recommendedName>
        <fullName evidence="8">Membrane insertase YidC/Oxa/ALB C-terminal domain-containing protein</fullName>
    </recommendedName>
</protein>
<reference evidence="9" key="1">
    <citation type="submission" date="2022-08" db="EMBL/GenBank/DDBJ databases">
        <authorList>
            <person name="Gutierrez-Valencia J."/>
        </authorList>
    </citation>
    <scope>NUCLEOTIDE SEQUENCE</scope>
</reference>
<dbReference type="Proteomes" id="UP001154282">
    <property type="component" value="Unassembled WGS sequence"/>
</dbReference>
<dbReference type="GO" id="GO:0005743">
    <property type="term" value="C:mitochondrial inner membrane"/>
    <property type="evidence" value="ECO:0007669"/>
    <property type="project" value="TreeGrafter"/>
</dbReference>
<keyword evidence="5" id="KW-0472">Membrane</keyword>
<dbReference type="CDD" id="cd20069">
    <property type="entry name" value="5TM_Oxa1-like"/>
    <property type="match status" value="1"/>
</dbReference>
<evidence type="ECO:0000256" key="5">
    <source>
        <dbReference type="ARBA" id="ARBA00023136"/>
    </source>
</evidence>
<feature type="domain" description="Membrane insertase YidC/Oxa/ALB C-terminal" evidence="8">
    <location>
        <begin position="151"/>
        <end position="337"/>
    </location>
</feature>
<dbReference type="Pfam" id="PF02096">
    <property type="entry name" value="60KD_IMP"/>
    <property type="match status" value="1"/>
</dbReference>
<organism evidence="9 10">
    <name type="scientific">Linum tenue</name>
    <dbReference type="NCBI Taxonomy" id="586396"/>
    <lineage>
        <taxon>Eukaryota</taxon>
        <taxon>Viridiplantae</taxon>
        <taxon>Streptophyta</taxon>
        <taxon>Embryophyta</taxon>
        <taxon>Tracheophyta</taxon>
        <taxon>Spermatophyta</taxon>
        <taxon>Magnoliopsida</taxon>
        <taxon>eudicotyledons</taxon>
        <taxon>Gunneridae</taxon>
        <taxon>Pentapetalae</taxon>
        <taxon>rosids</taxon>
        <taxon>fabids</taxon>
        <taxon>Malpighiales</taxon>
        <taxon>Linaceae</taxon>
        <taxon>Linum</taxon>
    </lineage>
</organism>
<comment type="similarity">
    <text evidence="2">Belongs to the OXA1/ALB3/YidC (TC 2.A.9.2) family.</text>
</comment>
<evidence type="ECO:0000259" key="8">
    <source>
        <dbReference type="Pfam" id="PF02096"/>
    </source>
</evidence>
<evidence type="ECO:0000256" key="1">
    <source>
        <dbReference type="ARBA" id="ARBA00004141"/>
    </source>
</evidence>
<sequence length="443" mass="47776">MAYLRRSLSTRAADLVRCRCNHSLPTSLNGLDEHKEDPPFPQTQQWGRTFKSLVGARIDATARVRSLTSPGSVLLVRRMCIGASGSRYMSTVVGGTPDGNDGVSGVLIDASAQAAPTALSEVSVATADSFFPVAALQHFIDAIHSFTGFNWWASIVIATVLIRGAMLPLVINQLKATAKLSIIRPQMEEINQRMQAKGMDPTAVSDGQKQIKKLFKDNGVHPLTPLKGLIFQGPVFISFFLAISNMVEKVPSFKTGGAYWFVDLTTPDSLYILPVLTGLTFLITVESNMQEGLEGNPAGGTMKKILRVIAVASVPLTMTFQKAMFCYWITSNMFSLGYGLALKVPGVKKGLGIPEVPVAAASSAAASQTSFNLFSALKRAAAARDQPGSSPPIVQPKFADHRVSSARSIVSQRVKNLEKQIKRRSNKTRLPTNSGGGRKRGIR</sequence>
<dbReference type="EMBL" id="CAMGYJ010000010">
    <property type="protein sequence ID" value="CAI0555898.1"/>
    <property type="molecule type" value="Genomic_DNA"/>
</dbReference>
<dbReference type="GO" id="GO:0032977">
    <property type="term" value="F:membrane insertase activity"/>
    <property type="evidence" value="ECO:0007669"/>
    <property type="project" value="InterPro"/>
</dbReference>
<dbReference type="InterPro" id="IPR001708">
    <property type="entry name" value="YidC/ALB3/OXA1/COX18"/>
</dbReference>
<evidence type="ECO:0000313" key="9">
    <source>
        <dbReference type="EMBL" id="CAI0555898.1"/>
    </source>
</evidence>
<evidence type="ECO:0000313" key="10">
    <source>
        <dbReference type="Proteomes" id="UP001154282"/>
    </source>
</evidence>
<accession>A0AAV0RHI7</accession>
<dbReference type="PANTHER" id="PTHR12428">
    <property type="entry name" value="OXA1"/>
    <property type="match status" value="1"/>
</dbReference>
<dbReference type="InterPro" id="IPR028055">
    <property type="entry name" value="YidC/Oxa/ALB_C"/>
</dbReference>
<dbReference type="AlphaFoldDB" id="A0AAV0RHI7"/>
<comment type="subcellular location">
    <subcellularLocation>
        <location evidence="1 6">Membrane</location>
        <topology evidence="1 6">Multi-pass membrane protein</topology>
    </subcellularLocation>
</comment>
<gene>
    <name evidence="9" type="ORF">LITE_LOCUS47774</name>
</gene>
<evidence type="ECO:0000256" key="4">
    <source>
        <dbReference type="ARBA" id="ARBA00022989"/>
    </source>
</evidence>
<dbReference type="PANTHER" id="PTHR12428:SF34">
    <property type="entry name" value="MITOCHONDRIAL INNER MEMBRANE PROTEIN OXA1-LIKE"/>
    <property type="match status" value="1"/>
</dbReference>
<keyword evidence="10" id="KW-1185">Reference proteome</keyword>
<name>A0AAV0RHI7_9ROSI</name>
<dbReference type="GO" id="GO:0032979">
    <property type="term" value="P:protein insertion into mitochondrial inner membrane from matrix"/>
    <property type="evidence" value="ECO:0007669"/>
    <property type="project" value="TreeGrafter"/>
</dbReference>
<evidence type="ECO:0000256" key="2">
    <source>
        <dbReference type="ARBA" id="ARBA00010583"/>
    </source>
</evidence>
<feature type="region of interest" description="Disordered" evidence="7">
    <location>
        <begin position="404"/>
        <end position="443"/>
    </location>
</feature>
<keyword evidence="4" id="KW-1133">Transmembrane helix</keyword>
<keyword evidence="3 6" id="KW-0812">Transmembrane</keyword>
<evidence type="ECO:0000256" key="6">
    <source>
        <dbReference type="RuleBase" id="RU003945"/>
    </source>
</evidence>
<comment type="caution">
    <text evidence="9">The sequence shown here is derived from an EMBL/GenBank/DDBJ whole genome shotgun (WGS) entry which is preliminary data.</text>
</comment>